<dbReference type="Proteomes" id="UP000199086">
    <property type="component" value="Unassembled WGS sequence"/>
</dbReference>
<dbReference type="RefSeq" id="WP_092605282.1">
    <property type="nucleotide sequence ID" value="NZ_FMYF01000001.1"/>
</dbReference>
<name>A0A1G6GFA3_9ACTN</name>
<dbReference type="InterPro" id="IPR029058">
    <property type="entry name" value="AB_hydrolase_fold"/>
</dbReference>
<dbReference type="Gene3D" id="3.40.50.1820">
    <property type="entry name" value="alpha/beta hydrolase"/>
    <property type="match status" value="1"/>
</dbReference>
<proteinExistence type="predicted"/>
<keyword evidence="1" id="KW-0812">Transmembrane</keyword>
<dbReference type="PANTHER" id="PTHR48098">
    <property type="entry name" value="ENTEROCHELIN ESTERASE-RELATED"/>
    <property type="match status" value="1"/>
</dbReference>
<evidence type="ECO:0000256" key="1">
    <source>
        <dbReference type="SAM" id="Phobius"/>
    </source>
</evidence>
<keyword evidence="1" id="KW-0472">Membrane</keyword>
<sequence>MAVVALVLLGILVWAVLWLPRHRGGAVRAALAQVLALFLTTSLSLLLVGLVLNRDNGWYTNWSDLPGTVPGSSTTHYTRGAHTRPAKPAELVTGRATALQAAPASNHALPGFNAHATGGQYLTVTIAGDASGIKQPALVWLPPSYASHPDRFYPVILGFHGIPGSPSAYHEKFDIGTTLTSLTAAKQLREAIVVVPTTFVPGNDSECVDGTTGPNPAPWETYVDTDVRNWVRTNLRTVDSPDAWATVGYSAGGFCAAMLPVRHPDHYSHGMVMSGYFAPEWTAHQQYLPTGDKSYDLTTIVGTHRPKAALWAYAARDDKQAMTALAGFTKAVRPPTTMETQTQQTGGHRWDVWLQGLPLGLQWLGTTDAQFAWRAA</sequence>
<gene>
    <name evidence="2" type="ORF">GA0111570_10195</name>
</gene>
<accession>A0A1G6GFA3</accession>
<dbReference type="InterPro" id="IPR000801">
    <property type="entry name" value="Esterase-like"/>
</dbReference>
<evidence type="ECO:0000313" key="3">
    <source>
        <dbReference type="Proteomes" id="UP000199086"/>
    </source>
</evidence>
<evidence type="ECO:0000313" key="2">
    <source>
        <dbReference type="EMBL" id="SDB79826.1"/>
    </source>
</evidence>
<dbReference type="SUPFAM" id="SSF53474">
    <property type="entry name" value="alpha/beta-Hydrolases"/>
    <property type="match status" value="1"/>
</dbReference>
<reference evidence="2 3" key="1">
    <citation type="submission" date="2016-06" db="EMBL/GenBank/DDBJ databases">
        <authorList>
            <person name="Olsen C.W."/>
            <person name="Carey S."/>
            <person name="Hinshaw L."/>
            <person name="Karasin A.I."/>
        </authorList>
    </citation>
    <scope>NUCLEOTIDE SEQUENCE [LARGE SCALE GENOMIC DNA]</scope>
    <source>
        <strain evidence="2 3">LZ-22</strain>
    </source>
</reference>
<keyword evidence="3" id="KW-1185">Reference proteome</keyword>
<dbReference type="PANTHER" id="PTHR48098:SF1">
    <property type="entry name" value="DIACYLGLYCEROL ACYLTRANSFERASE_MYCOLYLTRANSFERASE AG85A"/>
    <property type="match status" value="1"/>
</dbReference>
<dbReference type="EMBL" id="FMYF01000001">
    <property type="protein sequence ID" value="SDB79826.1"/>
    <property type="molecule type" value="Genomic_DNA"/>
</dbReference>
<dbReference type="AlphaFoldDB" id="A0A1G6GFA3"/>
<keyword evidence="1" id="KW-1133">Transmembrane helix</keyword>
<feature type="transmembrane region" description="Helical" evidence="1">
    <location>
        <begin position="31"/>
        <end position="52"/>
    </location>
</feature>
<dbReference type="InterPro" id="IPR050583">
    <property type="entry name" value="Mycobacterial_A85_antigen"/>
</dbReference>
<organism evidence="2 3">
    <name type="scientific">Raineyella antarctica</name>
    <dbReference type="NCBI Taxonomy" id="1577474"/>
    <lineage>
        <taxon>Bacteria</taxon>
        <taxon>Bacillati</taxon>
        <taxon>Actinomycetota</taxon>
        <taxon>Actinomycetes</taxon>
        <taxon>Propionibacteriales</taxon>
        <taxon>Propionibacteriaceae</taxon>
        <taxon>Raineyella</taxon>
    </lineage>
</organism>
<dbReference type="OrthoDB" id="3723842at2"/>
<dbReference type="Pfam" id="PF00756">
    <property type="entry name" value="Esterase"/>
    <property type="match status" value="1"/>
</dbReference>
<protein>
    <submittedName>
        <fullName evidence="2">Enterochelin esterase</fullName>
    </submittedName>
</protein>
<dbReference type="STRING" id="1577474.GA0111570_10195"/>
<dbReference type="GO" id="GO:0016747">
    <property type="term" value="F:acyltransferase activity, transferring groups other than amino-acyl groups"/>
    <property type="evidence" value="ECO:0007669"/>
    <property type="project" value="TreeGrafter"/>
</dbReference>